<dbReference type="WBParaSite" id="nRc.2.0.1.t27395-RA">
    <property type="protein sequence ID" value="nRc.2.0.1.t27395-RA"/>
    <property type="gene ID" value="nRc.2.0.1.g27395"/>
</dbReference>
<name>A0A915JMI8_ROMCU</name>
<dbReference type="Proteomes" id="UP000887565">
    <property type="component" value="Unplaced"/>
</dbReference>
<organism evidence="1 2">
    <name type="scientific">Romanomermis culicivorax</name>
    <name type="common">Nematode worm</name>
    <dbReference type="NCBI Taxonomy" id="13658"/>
    <lineage>
        <taxon>Eukaryota</taxon>
        <taxon>Metazoa</taxon>
        <taxon>Ecdysozoa</taxon>
        <taxon>Nematoda</taxon>
        <taxon>Enoplea</taxon>
        <taxon>Dorylaimia</taxon>
        <taxon>Mermithida</taxon>
        <taxon>Mermithoidea</taxon>
        <taxon>Mermithidae</taxon>
        <taxon>Romanomermis</taxon>
    </lineage>
</organism>
<evidence type="ECO:0000313" key="2">
    <source>
        <dbReference type="WBParaSite" id="nRc.2.0.1.t27395-RA"/>
    </source>
</evidence>
<dbReference type="AlphaFoldDB" id="A0A915JMI8"/>
<sequence>MPILQALNGPNMPCSKATKELYVRLILVLCNDWRSPCLITRHTASMSRLSLATFTAALASTATTSGTETPAPTSVPTECPSSCVPVLDVSFWAKMNSLPFTFSTLSTSLNWRLISLAVMSRSLKLAPNDDNCFNASSMGTCLNGAAAKSNNLS</sequence>
<protein>
    <submittedName>
        <fullName evidence="2">Uncharacterized protein</fullName>
    </submittedName>
</protein>
<accession>A0A915JMI8</accession>
<reference evidence="2" key="1">
    <citation type="submission" date="2022-11" db="UniProtKB">
        <authorList>
            <consortium name="WormBaseParasite"/>
        </authorList>
    </citation>
    <scope>IDENTIFICATION</scope>
</reference>
<proteinExistence type="predicted"/>
<evidence type="ECO:0000313" key="1">
    <source>
        <dbReference type="Proteomes" id="UP000887565"/>
    </source>
</evidence>
<keyword evidence="1" id="KW-1185">Reference proteome</keyword>